<dbReference type="HOGENOM" id="CLU_1162268_0_0_1"/>
<dbReference type="AlphaFoldDB" id="B7P347"/>
<evidence type="ECO:0000313" key="4">
    <source>
        <dbReference type="EnsemblMetazoa" id="ISCW001115-PA"/>
    </source>
</evidence>
<name>B7P347_IXOSC</name>
<feature type="compositionally biased region" description="Low complexity" evidence="2">
    <location>
        <begin position="223"/>
        <end position="239"/>
    </location>
</feature>
<dbReference type="EMBL" id="ABJB010336784">
    <property type="status" value="NOT_ANNOTATED_CDS"/>
    <property type="molecule type" value="Genomic_DNA"/>
</dbReference>
<dbReference type="EMBL" id="ABJB010125893">
    <property type="status" value="NOT_ANNOTATED_CDS"/>
    <property type="molecule type" value="Genomic_DNA"/>
</dbReference>
<reference evidence="4" key="2">
    <citation type="submission" date="2020-05" db="UniProtKB">
        <authorList>
            <consortium name="EnsemblMetazoa"/>
        </authorList>
    </citation>
    <scope>IDENTIFICATION</scope>
    <source>
        <strain evidence="4">wikel</strain>
    </source>
</reference>
<dbReference type="InParanoid" id="B7P347"/>
<dbReference type="VEuPathDB" id="VectorBase:ISCW001115"/>
<proteinExistence type="evidence at protein level"/>
<dbReference type="EMBL" id="ABJB010512460">
    <property type="status" value="NOT_ANNOTATED_CDS"/>
    <property type="molecule type" value="Genomic_DNA"/>
</dbReference>
<keyword evidence="6" id="KW-1267">Proteomics identification</keyword>
<organism>
    <name type="scientific">Ixodes scapularis</name>
    <name type="common">Black-legged tick</name>
    <name type="synonym">Deer tick</name>
    <dbReference type="NCBI Taxonomy" id="6945"/>
    <lineage>
        <taxon>Eukaryota</taxon>
        <taxon>Metazoa</taxon>
        <taxon>Ecdysozoa</taxon>
        <taxon>Arthropoda</taxon>
        <taxon>Chelicerata</taxon>
        <taxon>Arachnida</taxon>
        <taxon>Acari</taxon>
        <taxon>Parasitiformes</taxon>
        <taxon>Ixodida</taxon>
        <taxon>Ixodoidea</taxon>
        <taxon>Ixodidae</taxon>
        <taxon>Ixodinae</taxon>
        <taxon>Ixodes</taxon>
    </lineage>
</organism>
<dbReference type="EMBL" id="ABJB010197274">
    <property type="status" value="NOT_ANNOTATED_CDS"/>
    <property type="molecule type" value="Genomic_DNA"/>
</dbReference>
<dbReference type="EnsemblMetazoa" id="ISCW001115-RA">
    <property type="protein sequence ID" value="ISCW001115-PA"/>
    <property type="gene ID" value="ISCW001115"/>
</dbReference>
<dbReference type="Proteomes" id="UP000001555">
    <property type="component" value="Unassembled WGS sequence"/>
</dbReference>
<dbReference type="EMBL" id="ABJB010137282">
    <property type="status" value="NOT_ANNOTATED_CDS"/>
    <property type="molecule type" value="Genomic_DNA"/>
</dbReference>
<dbReference type="VEuPathDB" id="VectorBase:ISCP_015982"/>
<feature type="coiled-coil region" evidence="1">
    <location>
        <begin position="20"/>
        <end position="47"/>
    </location>
</feature>
<dbReference type="OrthoDB" id="10057795at2759"/>
<dbReference type="EMBL" id="ABJB010481173">
    <property type="status" value="NOT_ANNOTATED_CDS"/>
    <property type="molecule type" value="Genomic_DNA"/>
</dbReference>
<protein>
    <submittedName>
        <fullName evidence="3 4">Uncharacterized protein</fullName>
    </submittedName>
</protein>
<dbReference type="VEuPathDB" id="VectorBase:ISCI001115"/>
<evidence type="ECO:0000256" key="2">
    <source>
        <dbReference type="SAM" id="MobiDB-lite"/>
    </source>
</evidence>
<evidence type="ECO:0007829" key="6">
    <source>
        <dbReference type="PeptideAtlas" id="B7P347"/>
    </source>
</evidence>
<dbReference type="EMBL" id="DS626580">
    <property type="protein sequence ID" value="EEC01019.1"/>
    <property type="molecule type" value="Genomic_DNA"/>
</dbReference>
<feature type="region of interest" description="Disordered" evidence="2">
    <location>
        <begin position="198"/>
        <end position="239"/>
    </location>
</feature>
<evidence type="ECO:0000256" key="1">
    <source>
        <dbReference type="SAM" id="Coils"/>
    </source>
</evidence>
<accession>B7P347</accession>
<gene>
    <name evidence="3" type="ORF">IscW_ISCW001115</name>
</gene>
<evidence type="ECO:0000313" key="3">
    <source>
        <dbReference type="EMBL" id="EEC01019.1"/>
    </source>
</evidence>
<dbReference type="PaxDb" id="6945-B7P347"/>
<sequence>MASVELPDLRKRMESHIPQLTIFEEEIAAEQQRLSETRRDVEKLLAAKLLGDEPPEVKVAEDTLLRHGNSIQEIEAKAADIEKTLPLLPSSRNKLNHLKESWEAVQQIVSRIGPPLSLVIDFDSVTYSASSPCIVPLSGYTKHWNDLAGELEKWLKTHDSALASLKVDYGDEQSLNAAIDHLKPRGWAGALRGVGGSVSRATARPRKMAAAEMPEPRPPPLSPRSSLRARLVLPCRPAS</sequence>
<evidence type="ECO:0000313" key="5">
    <source>
        <dbReference type="Proteomes" id="UP000001555"/>
    </source>
</evidence>
<keyword evidence="1" id="KW-0175">Coiled coil</keyword>
<dbReference type="EMBL" id="ABJB010242329">
    <property type="status" value="NOT_ANNOTATED_CDS"/>
    <property type="molecule type" value="Genomic_DNA"/>
</dbReference>
<reference evidence="3 5" key="1">
    <citation type="submission" date="2008-03" db="EMBL/GenBank/DDBJ databases">
        <title>Annotation of Ixodes scapularis.</title>
        <authorList>
            <consortium name="Ixodes scapularis Genome Project Consortium"/>
            <person name="Caler E."/>
            <person name="Hannick L.I."/>
            <person name="Bidwell S."/>
            <person name="Joardar V."/>
            <person name="Thiagarajan M."/>
            <person name="Amedeo P."/>
            <person name="Galinsky K.J."/>
            <person name="Schobel S."/>
            <person name="Inman J."/>
            <person name="Hostetler J."/>
            <person name="Miller J."/>
            <person name="Hammond M."/>
            <person name="Megy K."/>
            <person name="Lawson D."/>
            <person name="Kodira C."/>
            <person name="Sutton G."/>
            <person name="Meyer J."/>
            <person name="Hill C.A."/>
            <person name="Birren B."/>
            <person name="Nene V."/>
            <person name="Collins F."/>
            <person name="Alarcon-Chaidez F."/>
            <person name="Wikel S."/>
            <person name="Strausberg R."/>
        </authorList>
    </citation>
    <scope>NUCLEOTIDE SEQUENCE [LARGE SCALE GENOMIC DNA]</scope>
    <source>
        <strain evidence="5">Wikel</strain>
        <strain evidence="3">Wikel colony</strain>
    </source>
</reference>
<keyword evidence="5" id="KW-1185">Reference proteome</keyword>
<dbReference type="EMBL" id="ABJB010385467">
    <property type="status" value="NOT_ANNOTATED_CDS"/>
    <property type="molecule type" value="Genomic_DNA"/>
</dbReference>